<evidence type="ECO:0000256" key="8">
    <source>
        <dbReference type="ARBA" id="ARBA00022975"/>
    </source>
</evidence>
<evidence type="ECO:0000256" key="2">
    <source>
        <dbReference type="ARBA" id="ARBA00007533"/>
    </source>
</evidence>
<keyword evidence="4" id="KW-0436">Ligase</keyword>
<dbReference type="EC" id="6.3.4.2" evidence="3"/>
<organism evidence="11">
    <name type="scientific">Zea mays</name>
    <name type="common">Maize</name>
    <dbReference type="NCBI Taxonomy" id="4577"/>
    <lineage>
        <taxon>Eukaryota</taxon>
        <taxon>Viridiplantae</taxon>
        <taxon>Streptophyta</taxon>
        <taxon>Embryophyta</taxon>
        <taxon>Tracheophyta</taxon>
        <taxon>Spermatophyta</taxon>
        <taxon>Magnoliopsida</taxon>
        <taxon>Liliopsida</taxon>
        <taxon>Poales</taxon>
        <taxon>Poaceae</taxon>
        <taxon>PACMAD clade</taxon>
        <taxon>Panicoideae</taxon>
        <taxon>Andropogonodae</taxon>
        <taxon>Andropogoneae</taxon>
        <taxon>Tripsacinae</taxon>
        <taxon>Zea</taxon>
    </lineage>
</organism>
<dbReference type="UniPathway" id="UPA00159">
    <property type="reaction ID" value="UER00277"/>
</dbReference>
<evidence type="ECO:0000256" key="3">
    <source>
        <dbReference type="ARBA" id="ARBA00012291"/>
    </source>
</evidence>
<dbReference type="Gene3D" id="3.40.50.880">
    <property type="match status" value="1"/>
</dbReference>
<dbReference type="GO" id="GO:0003883">
    <property type="term" value="F:CTP synthase activity"/>
    <property type="evidence" value="ECO:0007669"/>
    <property type="project" value="UniProtKB-EC"/>
</dbReference>
<dbReference type="InterPro" id="IPR029062">
    <property type="entry name" value="Class_I_gatase-like"/>
</dbReference>
<evidence type="ECO:0000259" key="10">
    <source>
        <dbReference type="Pfam" id="PF00117"/>
    </source>
</evidence>
<comment type="pathway">
    <text evidence="1">Pyrimidine metabolism; CTP biosynthesis via de novo pathway; CTP from UDP: step 2/2.</text>
</comment>
<evidence type="ECO:0000256" key="1">
    <source>
        <dbReference type="ARBA" id="ARBA00005171"/>
    </source>
</evidence>
<dbReference type="AlphaFoldDB" id="A0A1D6MXD4"/>
<evidence type="ECO:0000256" key="4">
    <source>
        <dbReference type="ARBA" id="ARBA00022598"/>
    </source>
</evidence>
<comment type="catalytic activity">
    <reaction evidence="9">
        <text>UTP + L-glutamine + ATP + H2O = CTP + L-glutamate + ADP + phosphate + 2 H(+)</text>
        <dbReference type="Rhea" id="RHEA:26426"/>
        <dbReference type="ChEBI" id="CHEBI:15377"/>
        <dbReference type="ChEBI" id="CHEBI:15378"/>
        <dbReference type="ChEBI" id="CHEBI:29985"/>
        <dbReference type="ChEBI" id="CHEBI:30616"/>
        <dbReference type="ChEBI" id="CHEBI:37563"/>
        <dbReference type="ChEBI" id="CHEBI:43474"/>
        <dbReference type="ChEBI" id="CHEBI:46398"/>
        <dbReference type="ChEBI" id="CHEBI:58359"/>
        <dbReference type="ChEBI" id="CHEBI:456216"/>
        <dbReference type="EC" id="6.3.4.2"/>
    </reaction>
</comment>
<dbReference type="CDD" id="cd01746">
    <property type="entry name" value="GATase1_CTP_Synthase"/>
    <property type="match status" value="1"/>
</dbReference>
<evidence type="ECO:0000256" key="7">
    <source>
        <dbReference type="ARBA" id="ARBA00022962"/>
    </source>
</evidence>
<name>A0A1D6MXD4_MAIZE</name>
<evidence type="ECO:0000256" key="9">
    <source>
        <dbReference type="ARBA" id="ARBA00047781"/>
    </source>
</evidence>
<accession>A0A1D6MXD4</accession>
<evidence type="ECO:0000256" key="5">
    <source>
        <dbReference type="ARBA" id="ARBA00022741"/>
    </source>
</evidence>
<dbReference type="GO" id="GO:0044210">
    <property type="term" value="P:'de novo' CTP biosynthetic process"/>
    <property type="evidence" value="ECO:0007669"/>
    <property type="project" value="UniProtKB-UniPathway"/>
</dbReference>
<protein>
    <recommendedName>
        <fullName evidence="3">CTP synthase (glutamine hydrolyzing)</fullName>
        <ecNumber evidence="3">6.3.4.2</ecNumber>
    </recommendedName>
</protein>
<keyword evidence="7" id="KW-0315">Glutamine amidotransferase</keyword>
<keyword evidence="8" id="KW-0665">Pyrimidine biosynthesis</keyword>
<dbReference type="GO" id="GO:0005524">
    <property type="term" value="F:ATP binding"/>
    <property type="evidence" value="ECO:0007669"/>
    <property type="project" value="UniProtKB-KW"/>
</dbReference>
<dbReference type="InterPro" id="IPR017926">
    <property type="entry name" value="GATASE"/>
</dbReference>
<evidence type="ECO:0000256" key="6">
    <source>
        <dbReference type="ARBA" id="ARBA00022840"/>
    </source>
</evidence>
<comment type="similarity">
    <text evidence="2">Belongs to the CTP synthase family.</text>
</comment>
<sequence>MAESYDNLNNSVKVALVGKYTNLTDSYLSVVKALLHASVACSLKPSIQWIAASDLEDATAISAPDAHAEAWETLKGSSCILIPGGFGDRGISGMILAAKYARENRVPYLGICLGMQISVIEISRHVLGLEDADSEEFNKDTPNHVVMYMPEVSKTHMGNTMRLGCRRTFFSKPDCLTSKLYGSPPHVDERHRHRYEVCHQSLFLNVLLVIIFYVHCNHMLGTDYLFLLPIYYRSIPLLFPCLKVLVFILLVVTKVETGWRLWSYKIIPSM</sequence>
<proteinExistence type="inferred from homology"/>
<feature type="domain" description="Glutamine amidotransferase" evidence="10">
    <location>
        <begin position="23"/>
        <end position="200"/>
    </location>
</feature>
<dbReference type="EMBL" id="CM007649">
    <property type="protein sequence ID" value="ONM33389.1"/>
    <property type="molecule type" value="Genomic_DNA"/>
</dbReference>
<evidence type="ECO:0000313" key="11">
    <source>
        <dbReference type="EMBL" id="ONM33389.1"/>
    </source>
</evidence>
<keyword evidence="5" id="KW-0547">Nucleotide-binding</keyword>
<dbReference type="PROSITE" id="PS51273">
    <property type="entry name" value="GATASE_TYPE_1"/>
    <property type="match status" value="1"/>
</dbReference>
<reference evidence="11" key="1">
    <citation type="submission" date="2015-12" db="EMBL/GenBank/DDBJ databases">
        <title>Update maize B73 reference genome by single molecule sequencing technologies.</title>
        <authorList>
            <consortium name="Maize Genome Sequencing Project"/>
            <person name="Ware D."/>
        </authorList>
    </citation>
    <scope>NUCLEOTIDE SEQUENCE [LARGE SCALE GENOMIC DNA]</scope>
    <source>
        <tissue evidence="11">Seedling</tissue>
    </source>
</reference>
<dbReference type="InterPro" id="IPR004468">
    <property type="entry name" value="CTP_synthase"/>
</dbReference>
<dbReference type="PANTHER" id="PTHR11550">
    <property type="entry name" value="CTP SYNTHASE"/>
    <property type="match status" value="1"/>
</dbReference>
<dbReference type="InterPro" id="IPR033828">
    <property type="entry name" value="GATase1_CTP_Synthase"/>
</dbReference>
<dbReference type="PANTHER" id="PTHR11550:SF40">
    <property type="entry name" value="CTP SYNTHASE"/>
    <property type="match status" value="1"/>
</dbReference>
<gene>
    <name evidence="11" type="ORF">ZEAMMB73_Zm00001d041620</name>
</gene>
<keyword evidence="6" id="KW-0067">ATP-binding</keyword>
<dbReference type="SUPFAM" id="SSF52317">
    <property type="entry name" value="Class I glutamine amidotransferase-like"/>
    <property type="match status" value="1"/>
</dbReference>
<dbReference type="Pfam" id="PF00117">
    <property type="entry name" value="GATase"/>
    <property type="match status" value="1"/>
</dbReference>